<protein>
    <submittedName>
        <fullName evidence="6">LysR family transcriptional regulator</fullName>
    </submittedName>
</protein>
<dbReference type="PRINTS" id="PR00039">
    <property type="entry name" value="HTHLYSR"/>
</dbReference>
<dbReference type="eggNOG" id="COG0583">
    <property type="taxonomic scope" value="Bacteria"/>
</dbReference>
<evidence type="ECO:0000256" key="2">
    <source>
        <dbReference type="ARBA" id="ARBA00023015"/>
    </source>
</evidence>
<dbReference type="RefSeq" id="WP_088420997.1">
    <property type="nucleotide sequence ID" value="NZ_NJBA01000009.1"/>
</dbReference>
<dbReference type="GO" id="GO:0005829">
    <property type="term" value="C:cytosol"/>
    <property type="evidence" value="ECO:0007669"/>
    <property type="project" value="TreeGrafter"/>
</dbReference>
<dbReference type="InterPro" id="IPR050950">
    <property type="entry name" value="HTH-type_LysR_regulators"/>
</dbReference>
<evidence type="ECO:0000313" key="6">
    <source>
        <dbReference type="EMBL" id="OWP48423.1"/>
    </source>
</evidence>
<proteinExistence type="inferred from homology"/>
<dbReference type="PANTHER" id="PTHR30419">
    <property type="entry name" value="HTH-TYPE TRANSCRIPTIONAL REGULATOR YBHD"/>
    <property type="match status" value="1"/>
</dbReference>
<dbReference type="InterPro" id="IPR000847">
    <property type="entry name" value="LysR_HTH_N"/>
</dbReference>
<dbReference type="PROSITE" id="PS50931">
    <property type="entry name" value="HTH_LYSR"/>
    <property type="match status" value="1"/>
</dbReference>
<keyword evidence="4" id="KW-0804">Transcription</keyword>
<keyword evidence="3" id="KW-0238">DNA-binding</keyword>
<feature type="domain" description="HTH lysR-type" evidence="5">
    <location>
        <begin position="1"/>
        <end position="58"/>
    </location>
</feature>
<dbReference type="InterPro" id="IPR036390">
    <property type="entry name" value="WH_DNA-bd_sf"/>
</dbReference>
<name>A0A246F5J0_PSENT</name>
<dbReference type="PANTHER" id="PTHR30419:SF30">
    <property type="entry name" value="LYSR FAMILY TRANSCRIPTIONAL REGULATOR"/>
    <property type="match status" value="1"/>
</dbReference>
<dbReference type="GO" id="GO:0003677">
    <property type="term" value="F:DNA binding"/>
    <property type="evidence" value="ECO:0007669"/>
    <property type="project" value="UniProtKB-KW"/>
</dbReference>
<comment type="similarity">
    <text evidence="1">Belongs to the LysR transcriptional regulatory family.</text>
</comment>
<dbReference type="InterPro" id="IPR036388">
    <property type="entry name" value="WH-like_DNA-bd_sf"/>
</dbReference>
<comment type="caution">
    <text evidence="6">The sequence shown here is derived from an EMBL/GenBank/DDBJ whole genome shotgun (WGS) entry which is preliminary data.</text>
</comment>
<dbReference type="EMBL" id="NJBA01000009">
    <property type="protein sequence ID" value="OWP48423.1"/>
    <property type="molecule type" value="Genomic_DNA"/>
</dbReference>
<dbReference type="CDD" id="cd05466">
    <property type="entry name" value="PBP2_LTTR_substrate"/>
    <property type="match status" value="1"/>
</dbReference>
<dbReference type="Pfam" id="PF03466">
    <property type="entry name" value="LysR_substrate"/>
    <property type="match status" value="1"/>
</dbReference>
<dbReference type="Proteomes" id="UP000198145">
    <property type="component" value="Unassembled WGS sequence"/>
</dbReference>
<organism evidence="6 7">
    <name type="scientific">Pseudomonas nitroreducens</name>
    <dbReference type="NCBI Taxonomy" id="46680"/>
    <lineage>
        <taxon>Bacteria</taxon>
        <taxon>Pseudomonadati</taxon>
        <taxon>Pseudomonadota</taxon>
        <taxon>Gammaproteobacteria</taxon>
        <taxon>Pseudomonadales</taxon>
        <taxon>Pseudomonadaceae</taxon>
        <taxon>Pseudomonas</taxon>
    </lineage>
</organism>
<dbReference type="STRING" id="46680.GCA_000807755_01698"/>
<evidence type="ECO:0000256" key="1">
    <source>
        <dbReference type="ARBA" id="ARBA00009437"/>
    </source>
</evidence>
<sequence>MKLHQLRALRTIAESGSLQEAARLLEVTQPSLSKAVKELEEELGVPLLVRSNRGVTVTAYGERLVSMARLVTEEVRRAREEIDTLKGEMAGRVAIGVSPVTPNRAFAHCFKRYRALYPNVQLQIFELRSVQLFEGLKEGRLDLVLTTQPLQQATQEQVWYELAPQPSALAVRRGHPLAGARSLQELLDLEWLLSDPLEVALAGQFFRERQVPPPQRITECSSSVLYLELAASTDAVSFWSQRMLQLPLVAQVLVPLQIAEATPVASLSMVTRPQELMTREALLLAEEMVAAFNAEQAPLA</sequence>
<gene>
    <name evidence="6" type="ORF">CEG18_23815</name>
</gene>
<dbReference type="InterPro" id="IPR005119">
    <property type="entry name" value="LysR_subst-bd"/>
</dbReference>
<evidence type="ECO:0000256" key="4">
    <source>
        <dbReference type="ARBA" id="ARBA00023163"/>
    </source>
</evidence>
<dbReference type="SUPFAM" id="SSF46785">
    <property type="entry name" value="Winged helix' DNA-binding domain"/>
    <property type="match status" value="1"/>
</dbReference>
<dbReference type="FunFam" id="1.10.10.10:FF:000001">
    <property type="entry name" value="LysR family transcriptional regulator"/>
    <property type="match status" value="1"/>
</dbReference>
<dbReference type="SUPFAM" id="SSF53850">
    <property type="entry name" value="Periplasmic binding protein-like II"/>
    <property type="match status" value="1"/>
</dbReference>
<keyword evidence="2" id="KW-0805">Transcription regulation</keyword>
<dbReference type="Pfam" id="PF00126">
    <property type="entry name" value="HTH_1"/>
    <property type="match status" value="1"/>
</dbReference>
<evidence type="ECO:0000256" key="3">
    <source>
        <dbReference type="ARBA" id="ARBA00023125"/>
    </source>
</evidence>
<dbReference type="Gene3D" id="3.40.190.10">
    <property type="entry name" value="Periplasmic binding protein-like II"/>
    <property type="match status" value="2"/>
</dbReference>
<dbReference type="AlphaFoldDB" id="A0A246F5J0"/>
<dbReference type="Gene3D" id="1.10.10.10">
    <property type="entry name" value="Winged helix-like DNA-binding domain superfamily/Winged helix DNA-binding domain"/>
    <property type="match status" value="1"/>
</dbReference>
<accession>A0A246F5J0</accession>
<reference evidence="6 7" key="1">
    <citation type="submission" date="2017-06" db="EMBL/GenBank/DDBJ databases">
        <title>Draft genome of Pseudomonas nitroreducens DF05.</title>
        <authorList>
            <person name="Iyer R."/>
        </authorList>
    </citation>
    <scope>NUCLEOTIDE SEQUENCE [LARGE SCALE GENOMIC DNA]</scope>
    <source>
        <strain evidence="6 7">DF05</strain>
    </source>
</reference>
<evidence type="ECO:0000313" key="7">
    <source>
        <dbReference type="Proteomes" id="UP000198145"/>
    </source>
</evidence>
<dbReference type="GO" id="GO:0003700">
    <property type="term" value="F:DNA-binding transcription factor activity"/>
    <property type="evidence" value="ECO:0007669"/>
    <property type="project" value="InterPro"/>
</dbReference>
<evidence type="ECO:0000259" key="5">
    <source>
        <dbReference type="PROSITE" id="PS50931"/>
    </source>
</evidence>